<keyword evidence="1" id="KW-0648">Protein biosynthesis</keyword>
<keyword evidence="1" id="KW-0251">Elongation factor</keyword>
<dbReference type="EMBL" id="PEWD01000035">
    <property type="protein sequence ID" value="PIU69038.1"/>
    <property type="molecule type" value="Genomic_DNA"/>
</dbReference>
<organism evidence="1 2">
    <name type="scientific">candidate division WWE3 bacterium CG06_land_8_20_14_3_00_42_16</name>
    <dbReference type="NCBI Taxonomy" id="1975083"/>
    <lineage>
        <taxon>Bacteria</taxon>
        <taxon>Katanobacteria</taxon>
    </lineage>
</organism>
<dbReference type="SUPFAM" id="SSF50447">
    <property type="entry name" value="Translation proteins"/>
    <property type="match status" value="1"/>
</dbReference>
<comment type="caution">
    <text evidence="1">The sequence shown here is derived from an EMBL/GenBank/DDBJ whole genome shotgun (WGS) entry which is preliminary data.</text>
</comment>
<dbReference type="Proteomes" id="UP000229916">
    <property type="component" value="Unassembled WGS sequence"/>
</dbReference>
<dbReference type="AlphaFoldDB" id="A0A2M7ANV9"/>
<name>A0A2M7ANV9_UNCKA</name>
<gene>
    <name evidence="1" type="ORF">COS81_01670</name>
</gene>
<dbReference type="GO" id="GO:0003746">
    <property type="term" value="F:translation elongation factor activity"/>
    <property type="evidence" value="ECO:0007669"/>
    <property type="project" value="UniProtKB-KW"/>
</dbReference>
<reference evidence="2" key="1">
    <citation type="submission" date="2017-09" db="EMBL/GenBank/DDBJ databases">
        <title>Depth-based differentiation of microbial function through sediment-hosted aquifers and enrichment of novel symbionts in the deep terrestrial subsurface.</title>
        <authorList>
            <person name="Probst A.J."/>
            <person name="Ladd B."/>
            <person name="Jarett J.K."/>
            <person name="Geller-Mcgrath D.E."/>
            <person name="Sieber C.M.K."/>
            <person name="Emerson J.B."/>
            <person name="Anantharaman K."/>
            <person name="Thomas B.C."/>
            <person name="Malmstrom R."/>
            <person name="Stieglmeier M."/>
            <person name="Klingl A."/>
            <person name="Woyke T."/>
            <person name="Ryan C.M."/>
            <person name="Banfield J.F."/>
        </authorList>
    </citation>
    <scope>NUCLEOTIDE SEQUENCE [LARGE SCALE GENOMIC DNA]</scope>
</reference>
<protein>
    <submittedName>
        <fullName evidence="1">Translation elongation factor-like protein</fullName>
    </submittedName>
</protein>
<evidence type="ECO:0000313" key="2">
    <source>
        <dbReference type="Proteomes" id="UP000229916"/>
    </source>
</evidence>
<evidence type="ECO:0000313" key="1">
    <source>
        <dbReference type="EMBL" id="PIU69038.1"/>
    </source>
</evidence>
<dbReference type="InterPro" id="IPR009000">
    <property type="entry name" value="Transl_B-barrel_sf"/>
</dbReference>
<accession>A0A2M7ANV9</accession>
<sequence length="85" mass="9688">MEEKIVGFVKHVFKKISVAVLEVSDSFEIGDHLRFTSKNEGFSQIASSMEVNHQKVNIARKGDDVAIKVDRPVKKRDLVFKVMQK</sequence>
<proteinExistence type="predicted"/>